<comment type="caution">
    <text evidence="4">The sequence shown here is derived from an EMBL/GenBank/DDBJ whole genome shotgun (WGS) entry which is preliminary data.</text>
</comment>
<dbReference type="PANTHER" id="PTHR13743">
    <property type="entry name" value="BEIGE/BEACH-RELATED"/>
    <property type="match status" value="1"/>
</dbReference>
<keyword evidence="1" id="KW-0853">WD repeat</keyword>
<dbReference type="EMBL" id="CAEQ01001437">
    <property type="protein sequence ID" value="CCD14239.1"/>
    <property type="molecule type" value="Genomic_DNA"/>
</dbReference>
<dbReference type="InterPro" id="IPR000409">
    <property type="entry name" value="BEACH_dom"/>
</dbReference>
<gene>
    <name evidence="4" type="ORF">TCIL3000_0_48840</name>
</gene>
<evidence type="ECO:0000259" key="3">
    <source>
        <dbReference type="PROSITE" id="PS51783"/>
    </source>
</evidence>
<dbReference type="CDD" id="cd06071">
    <property type="entry name" value="Beach"/>
    <property type="match status" value="1"/>
</dbReference>
<dbReference type="PROSITE" id="PS50197">
    <property type="entry name" value="BEACH"/>
    <property type="match status" value="1"/>
</dbReference>
<feature type="domain" description="BEACH-type PH" evidence="3">
    <location>
        <begin position="2209"/>
        <end position="2350"/>
    </location>
</feature>
<dbReference type="OMA" id="HQRDACG"/>
<dbReference type="InterPro" id="IPR036372">
    <property type="entry name" value="BEACH_dom_sf"/>
</dbReference>
<keyword evidence="5" id="KW-1185">Reference proteome</keyword>
<dbReference type="Gene3D" id="2.130.10.10">
    <property type="entry name" value="YVTN repeat-like/Quinoprotein amine dehydrogenase"/>
    <property type="match status" value="1"/>
</dbReference>
<name>F9WAH7_TRYCI</name>
<evidence type="ECO:0000256" key="1">
    <source>
        <dbReference type="PROSITE-ProRule" id="PRU00221"/>
    </source>
</evidence>
<proteinExistence type="predicted"/>
<dbReference type="InterPro" id="IPR015943">
    <property type="entry name" value="WD40/YVTN_repeat-like_dom_sf"/>
</dbReference>
<dbReference type="SUPFAM" id="SSF50729">
    <property type="entry name" value="PH domain-like"/>
    <property type="match status" value="1"/>
</dbReference>
<dbReference type="PROSITE" id="PS51783">
    <property type="entry name" value="PH_BEACH"/>
    <property type="match status" value="1"/>
</dbReference>
<dbReference type="InterPro" id="IPR036322">
    <property type="entry name" value="WD40_repeat_dom_sf"/>
</dbReference>
<dbReference type="InterPro" id="IPR050865">
    <property type="entry name" value="BEACH_Domain"/>
</dbReference>
<dbReference type="SMART" id="SM01026">
    <property type="entry name" value="Beach"/>
    <property type="match status" value="1"/>
</dbReference>
<protein>
    <submittedName>
        <fullName evidence="4">WGS project CAEQ00000000 data, annotated contig 1976</fullName>
    </submittedName>
</protein>
<dbReference type="SMART" id="SM00320">
    <property type="entry name" value="WD40"/>
    <property type="match status" value="2"/>
</dbReference>
<feature type="domain" description="BEACH" evidence="2">
    <location>
        <begin position="2360"/>
        <end position="2656"/>
    </location>
</feature>
<accession>F9WAH7</accession>
<organism evidence="4 5">
    <name type="scientific">Trypanosoma congolense (strain IL3000)</name>
    <dbReference type="NCBI Taxonomy" id="1068625"/>
    <lineage>
        <taxon>Eukaryota</taxon>
        <taxon>Discoba</taxon>
        <taxon>Euglenozoa</taxon>
        <taxon>Kinetoplastea</taxon>
        <taxon>Metakinetoplastina</taxon>
        <taxon>Trypanosomatida</taxon>
        <taxon>Trypanosomatidae</taxon>
        <taxon>Trypanosoma</taxon>
        <taxon>Nannomonas</taxon>
    </lineage>
</organism>
<reference evidence="4 5" key="2">
    <citation type="journal article" date="2012" name="Proc. Natl. Acad. Sci. U.S.A.">
        <title>Antigenic diversity is generated by distinct evolutionary mechanisms in African trypanosome species.</title>
        <authorList>
            <person name="Jackson A.P."/>
            <person name="Berry A."/>
            <person name="Aslett M."/>
            <person name="Allison H.C."/>
            <person name="Burton P."/>
            <person name="Vavrova-Anderson J."/>
            <person name="Brown R."/>
            <person name="Browne H."/>
            <person name="Corton N."/>
            <person name="Hauser H."/>
            <person name="Gamble J."/>
            <person name="Gilderthorp R."/>
            <person name="Marcello L."/>
            <person name="McQuillan J."/>
            <person name="Otto T.D."/>
            <person name="Quail M.A."/>
            <person name="Sanders M.J."/>
            <person name="van Tonder A."/>
            <person name="Ginger M.L."/>
            <person name="Field M.C."/>
            <person name="Barry J.D."/>
            <person name="Hertz-Fowler C."/>
            <person name="Berriman M."/>
        </authorList>
    </citation>
    <scope>NUCLEOTIDE SEQUENCE [LARGE SCALE GENOMIC DNA]</scope>
    <source>
        <strain evidence="4 5">IL3000</strain>
    </source>
</reference>
<dbReference type="Gene3D" id="1.10.1540.10">
    <property type="entry name" value="BEACH domain"/>
    <property type="match status" value="1"/>
</dbReference>
<dbReference type="SUPFAM" id="SSF81837">
    <property type="entry name" value="BEACH domain"/>
    <property type="match status" value="1"/>
</dbReference>
<dbReference type="Pfam" id="PF14844">
    <property type="entry name" value="PH_BEACH"/>
    <property type="match status" value="1"/>
</dbReference>
<sequence>MEGTLTPMEVGSYEAQDKLAARFLESTKKLCINPLDKSLERRAVHLLGQLLVRPLHSLLVWDTLKRTGLLVAIVRSLRTHKNIQDLLTAGGRPDEYMWCLELASKANPCEFVRLLTCDGTSCTELEPFFAFPDQLSLPDGDVVTYRECYDSFARILSYLLTNAYNCALLVKLNLSPVRILFDTLKFSTPKRLGSTLAVLRVVLQVLLHTASFTSMWIKEFSYLHGPTACLSFVLAWCRTPEDPECPLNNESIILFDILCMLLSLRSTGRDPDRSLYMYLRGSYWEDGRAVPCPRTGGVIVGRFGLSVLVEASVTAMEHCPATFVQLSRLLIRTLKAGGEDILAAGLLSVSIVSILRWYVNRCDDSSFGSGDETISVIVRLCLMVCASPEVYEVQTEGATQLCDLVVELASNERSCLAENAIKAILLLTTVDNAEPLFKRLSCATLIGKLDARLARPSSPGDVRLVLQMITMFVECVPSSQNKLVSVSGALLGLLDTEVENGREPLMVCAKLLTVMCKGEGEETHRIYNELRDFVVHCDFTSISSVRRGCWGLQVFVNALKEVPSSLAYLIASVDSLLECLKRLCVDMHHMFSSQKIAPDTFSVFSHGGGLGTTVERLSALEESSEISGLFSYHCQFLVLGLHVLCFAQATSTGTMMKDIHKRLEEVLDEGPFLQCRLYTSIVARTFVGMASLSSSVVFGDEFLTDRGGAVDLSLRWNNGQCCSWRLNTTLGDMSFHHKMQRLVFPVYLHTLQRLLFRSGGESQRALLGISVVRAVMDVFSNSSENLYILMEGRITLTLANLVVAAIGNDNTHSSVYLKMLVEATGQLGTYGVDCATVLCLLGLCVRDRNIELVEYDNEGTVAVLSVLKSLLQRSIACSEPMLFYGVSAGYATFARSSDKIADCYRDELAATCGVKIPIRLATGKPDRCFSFVLWFLLEPQSPYMTEEVDIILMSVSFDENHTILQLVYTVQGMLFVRVVQGGDEQCGQPHSKSVLVPNASLPTGKWCMLSVLLSQSRNKSGVMGSKYSLNVQLSLYTICQGENYPAVVVKTNDIRCIELDGADHSLRVVDAISLVSGDVGIVDYPRRFLLGSLGMFGGALSRLEVELLFVMGSDSLMSLSFMDDNFVNSLFPVLANVTQSNREKHGGQLLRLAIPWLAQGCADSKSSISISTTAFAAYRKKLRDVFVAGVRGADFHIVFSADHHDTPDDKCNISSPSLQSPLRSARGRWAWSGHCPSLSSSLDLSCDADVCTSGTMHGKIWLQFNATKILSSSPLYSMLDALGGIPFFLCLSSLQVPQSGAFSTAWACACSAIKWHSTDNLLSPRSQHGDQHLVILIRAMLYHRVKVSELVAVSLCDAIGHRLIIRVDLLPLILDFTAWTEDPAAFRAILARLQQYINDDVYGYFNRQVLDSGHNVLDTKSERSALEAFILHILMHFSGRVSGGSWDVTFIPFSVDFLTSLCRTVNDIRQILRAVSALLAACDTPTSDAVSWAAGLLDVVFYLMDMGVGRGEENTDVVGYVIAILGSSSEVVRCKALALLWYTPVSRVHLEAITNTYLARKDSLKDVDVLCDAEFSATLRIVKRSAAAGDTHRGRGFLYFLITLLAKVPNKTQKDILFLFDEIVCKKGSFENDLLSPCEANEFPITLIYGCLVQALPSLGGNGSLMESFVKLMTQLSVDIVSTSWKRNNAQCGSLLGSISLAYLIDVAPMLRRVSQEGVLDDSVAGTLIRAYRHAADVLRTYSIHAEKGPITGPFLESYLFFLKSTAAVVILISRCERDYRISDAMKVEEENWLDNALNEAYIMQFKRPIQFGRGCIGARLCVLFFEKAQKLFFQLQSSQSTTLHTRQIRRTCQRLLLLQWKVAAFLLNDADMKGNEFIKELILLHITNGGSALHGFKFSSWREREKLVEPPLNSDWRHLQFAPGALITELLRVDYDRVLKEVAPWLIICRGASGFLNESRRKNPNRFNMVVSVCRLVRYNKAIWSLVKGGIAPSSFSELDVRIKSNSVTPAGDTLNSFSTGGKEDTQWEVELCRSGVVSLERYISGIHSAALSSLNQLIQLGRFFFVPAGTKHGSASRSQVHSDEQAFRDSVVQWIDSHERYTGENAIAVLAAYAAYRFSLLPWWGQCVNIHAPSPVELDQWELDRFMGPEWQRIRFRRLIYDARIHHTQPKEHVIQCVHWESTPLVDDMELLRFYSVTAVPQLLSAGCAARQPFTVKCLLVLPMTRTSVLLSVSPDAISYEGEQVIPTAGVPPRGPVMVAPDSHPRETPPEQPSNSCESAIREVNSPSPNRDAQCRRRVFYPSDVRAVWRRRNLLRPCALEVLFATGESLFLAFDSSDTRDVVLDILVTVTRPYLDSTLTLSESNLKMWRNWWCEGCITNFHYLMYLNFAAGRSYGDMRQYPVFPHVVADFTSPLLDLNSPSTYRQFSRPIGAQTQESAQRAEKNYLETSLEVGMITGARDGMSSYHYGSHYSPLGGALHFLVRVQPFSDYFVEMNSKLDDAGRVFDSLAAAYTISTGGKDVKELLPEFYCLPNLLVNSNRIPFGTKQDGSIVDDVQLPPWAESPRDLVVTLRNALEGSYVSENLHLWIDLIFGYRQRGKEAVSALNVFHPLTYEGSVDLSAVTDPVLRRSHETQINCFGQTPVQLFLKPHRQRYESSDIGFQQTPCSTLSYDTSLSDSCILLHPTKIVPAGTFRHQNGTSAFFPRTKFIVVGATEERTERKLQETQAWPVVLPRGVLPFTVTNGQVKDCLRYKGNRISVVNGQDLSCEINSFYVGRGRISSLAVEPPTVYAGMESGAIHVSRITYEPFQRGELPSSDGSGTLLDLKDIMKRSLHGGGRQSPRRKTVCRTLCVLYGHTARVTALHSSAEWGVLVSLSEDCNAAIWDARRCVLLRVIPSPLASPSYVKHLARNTMTCHICSDERHWQFYLVTVNAKHGDIILAGKSPAYSHGIRRYTINGELLGTFEFGKWPAGALLSVGDIVFVAERRRVHVLRGSGLEWLGDVTHPGLEGSIESLALSPNGCVLAACDQEEVLVTWRVSLR</sequence>
<dbReference type="SUPFAM" id="SSF50978">
    <property type="entry name" value="WD40 repeat-like"/>
    <property type="match status" value="1"/>
</dbReference>
<dbReference type="Gene3D" id="2.30.29.30">
    <property type="entry name" value="Pleckstrin-homology domain (PH domain)/Phosphotyrosine-binding domain (PTB)"/>
    <property type="match status" value="1"/>
</dbReference>
<dbReference type="PANTHER" id="PTHR13743:SF112">
    <property type="entry name" value="BEACH DOMAIN-CONTAINING PROTEIN"/>
    <property type="match status" value="1"/>
</dbReference>
<evidence type="ECO:0000313" key="4">
    <source>
        <dbReference type="EMBL" id="CCD14239.1"/>
    </source>
</evidence>
<dbReference type="PROSITE" id="PS50082">
    <property type="entry name" value="WD_REPEATS_2"/>
    <property type="match status" value="1"/>
</dbReference>
<dbReference type="Pfam" id="PF02138">
    <property type="entry name" value="Beach"/>
    <property type="match status" value="1"/>
</dbReference>
<dbReference type="VEuPathDB" id="TriTrypDB:TcIL3000_0_48840"/>
<reference evidence="5" key="1">
    <citation type="submission" date="2011-07" db="EMBL/GenBank/DDBJ databases">
        <title>Divergent evolution of antigenic variation in African trypanosomes.</title>
        <authorList>
            <person name="Jackson A.P."/>
            <person name="Berry A."/>
            <person name="Allison H.C."/>
            <person name="Burton P."/>
            <person name="Anderson J."/>
            <person name="Aslett M."/>
            <person name="Brown R."/>
            <person name="Corton N."/>
            <person name="Harris D."/>
            <person name="Hauser H."/>
            <person name="Gamble J."/>
            <person name="Gilderthorp R."/>
            <person name="McQuillan J."/>
            <person name="Quail M.A."/>
            <person name="Sanders M."/>
            <person name="Van Tonder A."/>
            <person name="Ginger M.L."/>
            <person name="Donelson J.E."/>
            <person name="Field M.C."/>
            <person name="Barry J.D."/>
            <person name="Berriman M."/>
            <person name="Hertz-Fowler C."/>
        </authorList>
    </citation>
    <scope>NUCLEOTIDE SEQUENCE [LARGE SCALE GENOMIC DNA]</scope>
    <source>
        <strain evidence="5">IL3000</strain>
    </source>
</reference>
<evidence type="ECO:0000313" key="5">
    <source>
        <dbReference type="Proteomes" id="UP000000702"/>
    </source>
</evidence>
<dbReference type="InterPro" id="IPR001680">
    <property type="entry name" value="WD40_rpt"/>
</dbReference>
<feature type="repeat" description="WD" evidence="1">
    <location>
        <begin position="2856"/>
        <end position="2888"/>
    </location>
</feature>
<dbReference type="Proteomes" id="UP000000702">
    <property type="component" value="Unassembled WGS sequence"/>
</dbReference>
<evidence type="ECO:0000259" key="2">
    <source>
        <dbReference type="PROSITE" id="PS50197"/>
    </source>
</evidence>
<dbReference type="InterPro" id="IPR023362">
    <property type="entry name" value="PH-BEACH_dom"/>
</dbReference>
<dbReference type="InterPro" id="IPR011993">
    <property type="entry name" value="PH-like_dom_sf"/>
</dbReference>